<evidence type="ECO:0000256" key="3">
    <source>
        <dbReference type="ARBA" id="ARBA00012784"/>
    </source>
</evidence>
<evidence type="ECO:0000313" key="8">
    <source>
        <dbReference type="EMBL" id="THB61627.1"/>
    </source>
</evidence>
<keyword evidence="6" id="KW-0862">Zinc</keyword>
<keyword evidence="5 8" id="KW-0378">Hydrolase</keyword>
<dbReference type="SUPFAM" id="SSF51556">
    <property type="entry name" value="Metallo-dependent hydrolases"/>
    <property type="match status" value="1"/>
</dbReference>
<evidence type="ECO:0000256" key="4">
    <source>
        <dbReference type="ARBA" id="ARBA00022723"/>
    </source>
</evidence>
<dbReference type="GO" id="GO:0043103">
    <property type="term" value="P:hypoxanthine salvage"/>
    <property type="evidence" value="ECO:0007669"/>
    <property type="project" value="TreeGrafter"/>
</dbReference>
<feature type="domain" description="Adenosine deaminase" evidence="7">
    <location>
        <begin position="23"/>
        <end position="332"/>
    </location>
</feature>
<dbReference type="EC" id="3.5.4.4" evidence="3"/>
<dbReference type="InterPro" id="IPR001365">
    <property type="entry name" value="A_deaminase_dom"/>
</dbReference>
<dbReference type="GO" id="GO:0046103">
    <property type="term" value="P:inosine biosynthetic process"/>
    <property type="evidence" value="ECO:0007669"/>
    <property type="project" value="TreeGrafter"/>
</dbReference>
<gene>
    <name evidence="8" type="primary">add</name>
    <name evidence="8" type="ORF">ESZ54_04025</name>
</gene>
<name>A0A4S3B5N6_9ENTE</name>
<reference evidence="8 9" key="1">
    <citation type="submission" date="2019-01" db="EMBL/GenBank/DDBJ databases">
        <title>Vagococcus silagei sp. nov. isolated from brewer's grain.</title>
        <authorList>
            <person name="Guu J.-R."/>
        </authorList>
    </citation>
    <scope>NUCLEOTIDE SEQUENCE [LARGE SCALE GENOMIC DNA]</scope>
    <source>
        <strain evidence="8 9">2B-2</strain>
    </source>
</reference>
<dbReference type="OrthoDB" id="9779574at2"/>
<evidence type="ECO:0000313" key="9">
    <source>
        <dbReference type="Proteomes" id="UP000310506"/>
    </source>
</evidence>
<keyword evidence="9" id="KW-1185">Reference proteome</keyword>
<comment type="cofactor">
    <cofactor evidence="1">
        <name>Zn(2+)</name>
        <dbReference type="ChEBI" id="CHEBI:29105"/>
    </cofactor>
</comment>
<dbReference type="InterPro" id="IPR006330">
    <property type="entry name" value="Ado/ade_deaminase"/>
</dbReference>
<evidence type="ECO:0000259" key="7">
    <source>
        <dbReference type="Pfam" id="PF00962"/>
    </source>
</evidence>
<organism evidence="8 9">
    <name type="scientific">Vagococcus silagei</name>
    <dbReference type="NCBI Taxonomy" id="2508885"/>
    <lineage>
        <taxon>Bacteria</taxon>
        <taxon>Bacillati</taxon>
        <taxon>Bacillota</taxon>
        <taxon>Bacilli</taxon>
        <taxon>Lactobacillales</taxon>
        <taxon>Enterococcaceae</taxon>
        <taxon>Vagococcus</taxon>
    </lineage>
</organism>
<comment type="caution">
    <text evidence="8">The sequence shown here is derived from an EMBL/GenBank/DDBJ whole genome shotgun (WGS) entry which is preliminary data.</text>
</comment>
<sequence length="351" mass="39290">MKICRTYHKEEYGLNEVEIQKLPKVELHCHLDGSVGLELLKTLAVEQGREDLALEEIAIVGENVSLTDYLKSFDLILPLLQISSALTRAIVDVARQASLDSVKYLEIRFAPRLHLHGELTLTEVIEAVVKGALEAEEKYDLKVNLLICGMKHHTVAQNEEVLETVIALNHDSIVGFDMAGDESNFPVAIFKKWLDKIQALDYPLTLHAGECGCAHNVIEAMSAGASRIGHGVAIINDPEVLATVKEQAVLLEMCPISNIQTGAVNGWNNYPIRQFLDEGVKCCINTDNRTVSNTNLTKEYLELYSRFNLSRNDFLTLNLNGIESAFMPDKLKEIYTLDFKETYLEKNSMNQ</sequence>
<accession>A0A4S3B5N6</accession>
<dbReference type="GO" id="GO:0006154">
    <property type="term" value="P:adenosine catabolic process"/>
    <property type="evidence" value="ECO:0007669"/>
    <property type="project" value="TreeGrafter"/>
</dbReference>
<dbReference type="GO" id="GO:0004000">
    <property type="term" value="F:adenosine deaminase activity"/>
    <property type="evidence" value="ECO:0007669"/>
    <property type="project" value="UniProtKB-ARBA"/>
</dbReference>
<dbReference type="NCBIfam" id="TIGR01430">
    <property type="entry name" value="aden_deam"/>
    <property type="match status" value="1"/>
</dbReference>
<dbReference type="PANTHER" id="PTHR11409">
    <property type="entry name" value="ADENOSINE DEAMINASE"/>
    <property type="match status" value="1"/>
</dbReference>
<dbReference type="InterPro" id="IPR032466">
    <property type="entry name" value="Metal_Hydrolase"/>
</dbReference>
<protein>
    <recommendedName>
        <fullName evidence="3">adenosine deaminase</fullName>
        <ecNumber evidence="3">3.5.4.4</ecNumber>
    </recommendedName>
</protein>
<proteinExistence type="inferred from homology"/>
<dbReference type="PANTHER" id="PTHR11409:SF43">
    <property type="entry name" value="ADENOSINE DEAMINASE"/>
    <property type="match status" value="1"/>
</dbReference>
<evidence type="ECO:0000256" key="6">
    <source>
        <dbReference type="ARBA" id="ARBA00022833"/>
    </source>
</evidence>
<keyword evidence="4" id="KW-0479">Metal-binding</keyword>
<evidence type="ECO:0000256" key="1">
    <source>
        <dbReference type="ARBA" id="ARBA00001947"/>
    </source>
</evidence>
<dbReference type="Gene3D" id="3.20.20.140">
    <property type="entry name" value="Metal-dependent hydrolases"/>
    <property type="match status" value="1"/>
</dbReference>
<dbReference type="GO" id="GO:0046872">
    <property type="term" value="F:metal ion binding"/>
    <property type="evidence" value="ECO:0007669"/>
    <property type="project" value="UniProtKB-KW"/>
</dbReference>
<comment type="similarity">
    <text evidence="2">Belongs to the metallo-dependent hydrolases superfamily. Adenosine and AMP deaminases family.</text>
</comment>
<dbReference type="AlphaFoldDB" id="A0A4S3B5N6"/>
<dbReference type="Proteomes" id="UP000310506">
    <property type="component" value="Unassembled WGS sequence"/>
</dbReference>
<dbReference type="Pfam" id="PF00962">
    <property type="entry name" value="A_deaminase"/>
    <property type="match status" value="1"/>
</dbReference>
<dbReference type="EMBL" id="SDGV01000010">
    <property type="protein sequence ID" value="THB61627.1"/>
    <property type="molecule type" value="Genomic_DNA"/>
</dbReference>
<evidence type="ECO:0000256" key="2">
    <source>
        <dbReference type="ARBA" id="ARBA00006676"/>
    </source>
</evidence>
<evidence type="ECO:0000256" key="5">
    <source>
        <dbReference type="ARBA" id="ARBA00022801"/>
    </source>
</evidence>
<dbReference type="GO" id="GO:0005829">
    <property type="term" value="C:cytosol"/>
    <property type="evidence" value="ECO:0007669"/>
    <property type="project" value="TreeGrafter"/>
</dbReference>